<keyword evidence="8 12" id="KW-0378">Hydrolase</keyword>
<dbReference type="GO" id="GO:0008781">
    <property type="term" value="F:N-acylneuraminate cytidylyltransferase activity"/>
    <property type="evidence" value="ECO:0007669"/>
    <property type="project" value="TreeGrafter"/>
</dbReference>
<reference evidence="12 13" key="1">
    <citation type="submission" date="2020-08" db="EMBL/GenBank/DDBJ databases">
        <title>Aquariorum lacteus gen. nov., sp. nov., a new member of the family Comamonadaceae, isolated from freshwater aquarium.</title>
        <authorList>
            <person name="Chun S.-J."/>
        </authorList>
    </citation>
    <scope>NUCLEOTIDE SEQUENCE [LARGE SCALE GENOMIC DNA]</scope>
    <source>
        <strain evidence="12 13">SJAQ100</strain>
    </source>
</reference>
<comment type="similarity">
    <text evidence="3">Belongs to the KdsC family.</text>
</comment>
<evidence type="ECO:0000313" key="12">
    <source>
        <dbReference type="EMBL" id="MBB1162938.1"/>
    </source>
</evidence>
<evidence type="ECO:0000256" key="9">
    <source>
        <dbReference type="ARBA" id="ARBA00022842"/>
    </source>
</evidence>
<feature type="binding site" evidence="11">
    <location>
        <position position="128"/>
    </location>
    <ligand>
        <name>Mg(2+)</name>
        <dbReference type="ChEBI" id="CHEBI:18420"/>
    </ligand>
</feature>
<dbReference type="EC" id="3.1.3.45" evidence="5"/>
<comment type="subunit">
    <text evidence="4">Homotetramer.</text>
</comment>
<dbReference type="SFLD" id="SFLDG01138">
    <property type="entry name" value="C1.6.2:_Deoxy-d-mannose-octulo"/>
    <property type="match status" value="1"/>
</dbReference>
<dbReference type="InterPro" id="IPR010023">
    <property type="entry name" value="KdsC_fam"/>
</dbReference>
<dbReference type="PANTHER" id="PTHR21485:SF3">
    <property type="entry name" value="N-ACYLNEURAMINATE CYTIDYLYLTRANSFERASE"/>
    <property type="match status" value="1"/>
</dbReference>
<organism evidence="12 13">
    <name type="scientific">Aquariibacter albus</name>
    <dbReference type="NCBI Taxonomy" id="2759899"/>
    <lineage>
        <taxon>Bacteria</taxon>
        <taxon>Pseudomonadati</taxon>
        <taxon>Pseudomonadota</taxon>
        <taxon>Betaproteobacteria</taxon>
        <taxon>Burkholderiales</taxon>
        <taxon>Sphaerotilaceae</taxon>
        <taxon>Aquariibacter</taxon>
    </lineage>
</organism>
<evidence type="ECO:0000256" key="1">
    <source>
        <dbReference type="ARBA" id="ARBA00000898"/>
    </source>
</evidence>
<proteinExistence type="inferred from homology"/>
<name>A0A839HTA9_9BURK</name>
<evidence type="ECO:0000256" key="2">
    <source>
        <dbReference type="ARBA" id="ARBA00001946"/>
    </source>
</evidence>
<comment type="catalytic activity">
    <reaction evidence="1">
        <text>3-deoxy-alpha-D-manno-2-octulosonate-8-phosphate + H2O = 3-deoxy-alpha-D-manno-oct-2-ulosonate + phosphate</text>
        <dbReference type="Rhea" id="RHEA:11500"/>
        <dbReference type="ChEBI" id="CHEBI:15377"/>
        <dbReference type="ChEBI" id="CHEBI:43474"/>
        <dbReference type="ChEBI" id="CHEBI:85985"/>
        <dbReference type="ChEBI" id="CHEBI:85986"/>
        <dbReference type="EC" id="3.1.3.45"/>
    </reaction>
</comment>
<evidence type="ECO:0000256" key="3">
    <source>
        <dbReference type="ARBA" id="ARBA00005893"/>
    </source>
</evidence>
<dbReference type="SFLD" id="SFLDG01136">
    <property type="entry name" value="C1.6:_Phosphoserine_Phosphatas"/>
    <property type="match status" value="1"/>
</dbReference>
<protein>
    <recommendedName>
        <fullName evidence="6">3-deoxy-D-manno-octulosonate 8-phosphate phosphatase KdsC</fullName>
        <ecNumber evidence="5">3.1.3.45</ecNumber>
    </recommendedName>
    <alternativeName>
        <fullName evidence="10">KDO 8-P phosphatase</fullName>
    </alternativeName>
</protein>
<evidence type="ECO:0000256" key="8">
    <source>
        <dbReference type="ARBA" id="ARBA00022801"/>
    </source>
</evidence>
<dbReference type="Pfam" id="PF00702">
    <property type="entry name" value="Hydrolase"/>
    <property type="match status" value="1"/>
</dbReference>
<dbReference type="InterPro" id="IPR050793">
    <property type="entry name" value="CMP-NeuNAc_synthase"/>
</dbReference>
<dbReference type="Proteomes" id="UP000586093">
    <property type="component" value="Unassembled WGS sequence"/>
</dbReference>
<evidence type="ECO:0000256" key="5">
    <source>
        <dbReference type="ARBA" id="ARBA00013066"/>
    </source>
</evidence>
<evidence type="ECO:0000313" key="13">
    <source>
        <dbReference type="Proteomes" id="UP000586093"/>
    </source>
</evidence>
<dbReference type="PANTHER" id="PTHR21485">
    <property type="entry name" value="HAD SUPERFAMILY MEMBERS CMAS AND KDSC"/>
    <property type="match status" value="1"/>
</dbReference>
<gene>
    <name evidence="12" type="ORF">H4F90_13215</name>
</gene>
<evidence type="ECO:0000256" key="10">
    <source>
        <dbReference type="ARBA" id="ARBA00031051"/>
    </source>
</evidence>
<comment type="cofactor">
    <cofactor evidence="2 11">
        <name>Mg(2+)</name>
        <dbReference type="ChEBI" id="CHEBI:18420"/>
    </cofactor>
</comment>
<dbReference type="RefSeq" id="WP_182665349.1">
    <property type="nucleotide sequence ID" value="NZ_JACIVI010000005.1"/>
</dbReference>
<dbReference type="SUPFAM" id="SSF56784">
    <property type="entry name" value="HAD-like"/>
    <property type="match status" value="1"/>
</dbReference>
<comment type="caution">
    <text evidence="12">The sequence shown here is derived from an EMBL/GenBank/DDBJ whole genome shotgun (WGS) entry which is preliminary data.</text>
</comment>
<sequence length="199" mass="20845">MPTAPRPLRPTLRFAPELLLAAQGPTGRLRAAIFDVDGVLTDGSVWISAEGETIKPFSVLDGHGLKLLARGGIEPLIVTGRDSAAVRRRVADLGLQHAVYGAGDKLAAAGALLDRLGLDWSEVAAIGDDWPDLPLLLRAGFAACPPGAHAEVRAAVHHITTAEGGRGAGREFCDLLLMAAGRYAELLQGHLTTLDGTRP</sequence>
<dbReference type="InterPro" id="IPR023214">
    <property type="entry name" value="HAD_sf"/>
</dbReference>
<evidence type="ECO:0000256" key="7">
    <source>
        <dbReference type="ARBA" id="ARBA00022723"/>
    </source>
</evidence>
<dbReference type="SFLD" id="SFLDS00003">
    <property type="entry name" value="Haloacid_Dehalogenase"/>
    <property type="match status" value="1"/>
</dbReference>
<feature type="binding site" evidence="11">
    <location>
        <position position="35"/>
    </location>
    <ligand>
        <name>Mg(2+)</name>
        <dbReference type="ChEBI" id="CHEBI:18420"/>
    </ligand>
</feature>
<dbReference type="PIRSF" id="PIRSF006118">
    <property type="entry name" value="KDO8-P_Ptase"/>
    <property type="match status" value="1"/>
</dbReference>
<accession>A0A839HTA9</accession>
<evidence type="ECO:0000256" key="6">
    <source>
        <dbReference type="ARBA" id="ARBA00020092"/>
    </source>
</evidence>
<evidence type="ECO:0000256" key="4">
    <source>
        <dbReference type="ARBA" id="ARBA00011881"/>
    </source>
</evidence>
<feature type="binding site" evidence="11">
    <location>
        <position position="37"/>
    </location>
    <ligand>
        <name>substrate</name>
    </ligand>
</feature>
<dbReference type="CDD" id="cd01630">
    <property type="entry name" value="HAD_KDO-like"/>
    <property type="match status" value="1"/>
</dbReference>
<dbReference type="GO" id="GO:0019143">
    <property type="term" value="F:3-deoxy-manno-octulosonate-8-phosphatase activity"/>
    <property type="evidence" value="ECO:0007669"/>
    <property type="project" value="UniProtKB-EC"/>
</dbReference>
<dbReference type="InterPro" id="IPR036412">
    <property type="entry name" value="HAD-like_sf"/>
</dbReference>
<keyword evidence="9 11" id="KW-0460">Magnesium</keyword>
<dbReference type="NCBIfam" id="TIGR01670">
    <property type="entry name" value="KdsC-phosphatas"/>
    <property type="match status" value="1"/>
</dbReference>
<dbReference type="GO" id="GO:0046872">
    <property type="term" value="F:metal ion binding"/>
    <property type="evidence" value="ECO:0007669"/>
    <property type="project" value="UniProtKB-KW"/>
</dbReference>
<keyword evidence="13" id="KW-1185">Reference proteome</keyword>
<keyword evidence="7 11" id="KW-0479">Metal-binding</keyword>
<dbReference type="AlphaFoldDB" id="A0A839HTA9"/>
<dbReference type="FunFam" id="3.40.50.1000:FF:000029">
    <property type="entry name" value="3-deoxy-D-manno-octulosonate 8-phosphate phosphatase KdsC"/>
    <property type="match status" value="1"/>
</dbReference>
<dbReference type="Gene3D" id="3.40.50.1000">
    <property type="entry name" value="HAD superfamily/HAD-like"/>
    <property type="match status" value="1"/>
</dbReference>
<dbReference type="EMBL" id="JACIVI010000005">
    <property type="protein sequence ID" value="MBB1162938.1"/>
    <property type="molecule type" value="Genomic_DNA"/>
</dbReference>
<evidence type="ECO:0000256" key="11">
    <source>
        <dbReference type="PIRSR" id="PIRSR006118-2"/>
    </source>
</evidence>